<feature type="region of interest" description="Disordered" evidence="1">
    <location>
        <begin position="77"/>
        <end position="105"/>
    </location>
</feature>
<evidence type="ECO:0000256" key="1">
    <source>
        <dbReference type="SAM" id="MobiDB-lite"/>
    </source>
</evidence>
<protein>
    <recommendedName>
        <fullName evidence="5">Purine nucleoside phosphorylase</fullName>
    </recommendedName>
</protein>
<sequence length="105" mass="10901">MKSLIKAVAIVAIVASLAASATVFAQSNSRITREQVRAELIEFEQAGYHVGDGDQTHYPDAVLAAEARIAARNDSASGYGGGVAGSSQSGRPAVSSADWNAMYSR</sequence>
<name>A0A1N7SJ15_9BURK</name>
<reference evidence="3 4" key="1">
    <citation type="submission" date="2016-12" db="EMBL/GenBank/DDBJ databases">
        <authorList>
            <person name="Song W.-J."/>
            <person name="Kurnit D.M."/>
        </authorList>
    </citation>
    <scope>NUCLEOTIDE SEQUENCE [LARGE SCALE GENOMIC DNA]</scope>
    <source>
        <strain evidence="3 4">STM7296</strain>
    </source>
</reference>
<dbReference type="AlphaFoldDB" id="A0A1N7SJ15"/>
<accession>A0A1N7SJ15</accession>
<dbReference type="OrthoDB" id="9009748at2"/>
<keyword evidence="2" id="KW-0732">Signal</keyword>
<evidence type="ECO:0008006" key="5">
    <source>
        <dbReference type="Google" id="ProtNLM"/>
    </source>
</evidence>
<feature type="signal peptide" evidence="2">
    <location>
        <begin position="1"/>
        <end position="21"/>
    </location>
</feature>
<evidence type="ECO:0000256" key="2">
    <source>
        <dbReference type="SAM" id="SignalP"/>
    </source>
</evidence>
<proteinExistence type="predicted"/>
<evidence type="ECO:0000313" key="3">
    <source>
        <dbReference type="EMBL" id="SIT47391.1"/>
    </source>
</evidence>
<gene>
    <name evidence="3" type="ORF">BN2475_720086</name>
</gene>
<organism evidence="3 4">
    <name type="scientific">Paraburkholderia ribeironis</name>
    <dbReference type="NCBI Taxonomy" id="1247936"/>
    <lineage>
        <taxon>Bacteria</taxon>
        <taxon>Pseudomonadati</taxon>
        <taxon>Pseudomonadota</taxon>
        <taxon>Betaproteobacteria</taxon>
        <taxon>Burkholderiales</taxon>
        <taxon>Burkholderiaceae</taxon>
        <taxon>Paraburkholderia</taxon>
    </lineage>
</organism>
<evidence type="ECO:0000313" key="4">
    <source>
        <dbReference type="Proteomes" id="UP000187012"/>
    </source>
</evidence>
<feature type="chain" id="PRO_5012659009" description="Purine nucleoside phosphorylase" evidence="2">
    <location>
        <begin position="22"/>
        <end position="105"/>
    </location>
</feature>
<dbReference type="EMBL" id="CYGX02000072">
    <property type="protein sequence ID" value="SIT47391.1"/>
    <property type="molecule type" value="Genomic_DNA"/>
</dbReference>
<keyword evidence="4" id="KW-1185">Reference proteome</keyword>
<dbReference type="InterPro" id="IPR025421">
    <property type="entry name" value="DUF4148"/>
</dbReference>
<dbReference type="RefSeq" id="WP_094782724.1">
    <property type="nucleotide sequence ID" value="NZ_CYGX02000072.1"/>
</dbReference>
<dbReference type="Proteomes" id="UP000187012">
    <property type="component" value="Unassembled WGS sequence"/>
</dbReference>
<dbReference type="Pfam" id="PF13663">
    <property type="entry name" value="DUF4148"/>
    <property type="match status" value="1"/>
</dbReference>